<feature type="transmembrane region" description="Helical" evidence="2">
    <location>
        <begin position="65"/>
        <end position="88"/>
    </location>
</feature>
<keyword evidence="2" id="KW-1133">Transmembrane helix</keyword>
<dbReference type="AlphaFoldDB" id="A0A936TCR6"/>
<reference evidence="3 4" key="1">
    <citation type="submission" date="2020-10" db="EMBL/GenBank/DDBJ databases">
        <title>Connecting structure to function with the recovery of over 1000 high-quality activated sludge metagenome-assembled genomes encoding full-length rRNA genes using long-read sequencing.</title>
        <authorList>
            <person name="Singleton C.M."/>
            <person name="Petriglieri F."/>
            <person name="Kristensen J.M."/>
            <person name="Kirkegaard R.H."/>
            <person name="Michaelsen T.Y."/>
            <person name="Andersen M.H."/>
            <person name="Karst S.M."/>
            <person name="Dueholm M.S."/>
            <person name="Nielsen P.H."/>
            <person name="Albertsen M."/>
        </authorList>
    </citation>
    <scope>NUCLEOTIDE SEQUENCE [LARGE SCALE GENOMIC DNA]</scope>
    <source>
        <strain evidence="3">Lyne_18-Q3-R50-59_MAXAC.006</strain>
    </source>
</reference>
<organism evidence="3 4">
    <name type="scientific">Candidatus Neomicrothrix subdominans</name>
    <dbReference type="NCBI Taxonomy" id="2954438"/>
    <lineage>
        <taxon>Bacteria</taxon>
        <taxon>Bacillati</taxon>
        <taxon>Actinomycetota</taxon>
        <taxon>Acidimicrobiia</taxon>
        <taxon>Acidimicrobiales</taxon>
        <taxon>Microthrixaceae</taxon>
        <taxon>Candidatus Neomicrothrix</taxon>
    </lineage>
</organism>
<dbReference type="NCBIfam" id="TIGR01300">
    <property type="entry name" value="CPA3_mnhG_phaG"/>
    <property type="match status" value="1"/>
</dbReference>
<accession>A0A936TCR6</accession>
<evidence type="ECO:0000256" key="2">
    <source>
        <dbReference type="SAM" id="Phobius"/>
    </source>
</evidence>
<keyword evidence="2" id="KW-0472">Membrane</keyword>
<comment type="caution">
    <text evidence="3">The sequence shown here is derived from an EMBL/GenBank/DDBJ whole genome shotgun (WGS) entry which is preliminary data.</text>
</comment>
<evidence type="ECO:0000256" key="1">
    <source>
        <dbReference type="ARBA" id="ARBA00008404"/>
    </source>
</evidence>
<name>A0A936TCR6_9ACTN</name>
<sequence>MIEVIAALSILAGAVLTLIAGVGQLRSNDLFVRMHAATKPATLGWLLVVVGAVMAIPSWSVVTKLILALALQFLTAPVGAHLVGRAAYRVRAERPGRTRSERLVIDELGERLPPDEIA</sequence>
<dbReference type="GO" id="GO:0015385">
    <property type="term" value="F:sodium:proton antiporter activity"/>
    <property type="evidence" value="ECO:0007669"/>
    <property type="project" value="TreeGrafter"/>
</dbReference>
<dbReference type="PANTHER" id="PTHR34703">
    <property type="entry name" value="ANTIPORTER SUBUNIT MNHG2-RELATED"/>
    <property type="match status" value="1"/>
</dbReference>
<dbReference type="InterPro" id="IPR005133">
    <property type="entry name" value="PhaG_MnhG_YufB"/>
</dbReference>
<proteinExistence type="inferred from homology"/>
<gene>
    <name evidence="3" type="ORF">IPN02_08155</name>
</gene>
<evidence type="ECO:0000313" key="4">
    <source>
        <dbReference type="Proteomes" id="UP000727993"/>
    </source>
</evidence>
<feature type="transmembrane region" description="Helical" evidence="2">
    <location>
        <begin position="37"/>
        <end position="59"/>
    </location>
</feature>
<protein>
    <submittedName>
        <fullName evidence="3">Monovalent cation/H(+) antiporter subunit G</fullName>
    </submittedName>
</protein>
<feature type="transmembrane region" description="Helical" evidence="2">
    <location>
        <begin position="6"/>
        <end position="25"/>
    </location>
</feature>
<dbReference type="EMBL" id="JADJZA010000006">
    <property type="protein sequence ID" value="MBK9296801.1"/>
    <property type="molecule type" value="Genomic_DNA"/>
</dbReference>
<comment type="similarity">
    <text evidence="1">Belongs to the CPA3 antiporters (TC 2.A.63) subunit G family.</text>
</comment>
<dbReference type="Proteomes" id="UP000727993">
    <property type="component" value="Unassembled WGS sequence"/>
</dbReference>
<evidence type="ECO:0000313" key="3">
    <source>
        <dbReference type="EMBL" id="MBK9296801.1"/>
    </source>
</evidence>
<dbReference type="PANTHER" id="PTHR34703:SF1">
    <property type="entry name" value="ANTIPORTER SUBUNIT MNHG2-RELATED"/>
    <property type="match status" value="1"/>
</dbReference>
<keyword evidence="2" id="KW-0812">Transmembrane</keyword>
<dbReference type="Pfam" id="PF03334">
    <property type="entry name" value="PhaG_MnhG_YufB"/>
    <property type="match status" value="1"/>
</dbReference>